<gene>
    <name evidence="3" type="ORF">G6011_06825</name>
</gene>
<reference evidence="3" key="1">
    <citation type="submission" date="2021-07" db="EMBL/GenBank/DDBJ databases">
        <title>Genome Resource of American Ginseng Black Spot Pathogen Alternaria panax.</title>
        <authorList>
            <person name="Qiu C."/>
            <person name="Wang W."/>
            <person name="Liu Z."/>
        </authorList>
    </citation>
    <scope>NUCLEOTIDE SEQUENCE</scope>
    <source>
        <strain evidence="3">BNCC115425</strain>
    </source>
</reference>
<keyword evidence="4" id="KW-1185">Reference proteome</keyword>
<organism evidence="3 4">
    <name type="scientific">Alternaria panax</name>
    <dbReference type="NCBI Taxonomy" id="48097"/>
    <lineage>
        <taxon>Eukaryota</taxon>
        <taxon>Fungi</taxon>
        <taxon>Dikarya</taxon>
        <taxon>Ascomycota</taxon>
        <taxon>Pezizomycotina</taxon>
        <taxon>Dothideomycetes</taxon>
        <taxon>Pleosporomycetidae</taxon>
        <taxon>Pleosporales</taxon>
        <taxon>Pleosporineae</taxon>
        <taxon>Pleosporaceae</taxon>
        <taxon>Alternaria</taxon>
        <taxon>Alternaria sect. Panax</taxon>
    </lineage>
</organism>
<dbReference type="AlphaFoldDB" id="A0AAD4I8D4"/>
<evidence type="ECO:0000313" key="4">
    <source>
        <dbReference type="Proteomes" id="UP001199106"/>
    </source>
</evidence>
<feature type="region of interest" description="Disordered" evidence="1">
    <location>
        <begin position="1"/>
        <end position="105"/>
    </location>
</feature>
<protein>
    <recommendedName>
        <fullName evidence="2">BZIP domain-containing protein</fullName>
    </recommendedName>
</protein>
<dbReference type="EMBL" id="JAANER010000005">
    <property type="protein sequence ID" value="KAG9189957.1"/>
    <property type="molecule type" value="Genomic_DNA"/>
</dbReference>
<dbReference type="GO" id="GO:0003700">
    <property type="term" value="F:DNA-binding transcription factor activity"/>
    <property type="evidence" value="ECO:0007669"/>
    <property type="project" value="InterPro"/>
</dbReference>
<dbReference type="InterPro" id="IPR004827">
    <property type="entry name" value="bZIP"/>
</dbReference>
<evidence type="ECO:0000259" key="2">
    <source>
        <dbReference type="PROSITE" id="PS00036"/>
    </source>
</evidence>
<name>A0AAD4I8D4_9PLEO</name>
<feature type="domain" description="BZIP" evidence="2">
    <location>
        <begin position="15"/>
        <end position="30"/>
    </location>
</feature>
<sequence length="230" mass="25759">MAKGKYKTPEEKRERRRESNRKAQEKYRERVRERKQQKASPSGSTLRGERDEEAPGAVAPPNVSAPNASASNASAPNASALDASREAEHVQVEQRRPDPPNTSPTPMEYLASMEQAIDGLLSHLEDPVVRESLHDPITRIDPKFRSLVHRVQKTVKTPVQRDGRVVSKTQARPLEWNIVPSAPQRAMANATRSLYEPPCEYNTECAALTEIRRLGAQLERAMQHAVLTIT</sequence>
<feature type="compositionally biased region" description="Low complexity" evidence="1">
    <location>
        <begin position="55"/>
        <end position="80"/>
    </location>
</feature>
<feature type="compositionally biased region" description="Basic and acidic residues" evidence="1">
    <location>
        <begin position="7"/>
        <end position="36"/>
    </location>
</feature>
<dbReference type="PROSITE" id="PS00036">
    <property type="entry name" value="BZIP_BASIC"/>
    <property type="match status" value="1"/>
</dbReference>
<accession>A0AAD4I8D4</accession>
<evidence type="ECO:0000256" key="1">
    <source>
        <dbReference type="SAM" id="MobiDB-lite"/>
    </source>
</evidence>
<comment type="caution">
    <text evidence="3">The sequence shown here is derived from an EMBL/GenBank/DDBJ whole genome shotgun (WGS) entry which is preliminary data.</text>
</comment>
<evidence type="ECO:0000313" key="3">
    <source>
        <dbReference type="EMBL" id="KAG9189957.1"/>
    </source>
</evidence>
<proteinExistence type="predicted"/>
<dbReference type="Proteomes" id="UP001199106">
    <property type="component" value="Unassembled WGS sequence"/>
</dbReference>
<feature type="compositionally biased region" description="Basic and acidic residues" evidence="1">
    <location>
        <begin position="83"/>
        <end position="98"/>
    </location>
</feature>